<dbReference type="GO" id="GO:0008654">
    <property type="term" value="P:phospholipid biosynthetic process"/>
    <property type="evidence" value="ECO:0007669"/>
    <property type="project" value="InterPro"/>
</dbReference>
<dbReference type="EMBL" id="JACCBW010000002">
    <property type="protein sequence ID" value="NYE36874.1"/>
    <property type="molecule type" value="Genomic_DNA"/>
</dbReference>
<dbReference type="GO" id="GO:0004512">
    <property type="term" value="F:inositol-3-phosphate synthase activity"/>
    <property type="evidence" value="ECO:0007669"/>
    <property type="project" value="UniProtKB-EC"/>
</dbReference>
<name>A0A7Y9H2P6_9ACTN</name>
<comment type="similarity">
    <text evidence="1">Belongs to the myo-inositol 1-phosphate synthase family.</text>
</comment>
<dbReference type="Pfam" id="PF01658">
    <property type="entry name" value="Inos-1-P_synth"/>
    <property type="match status" value="1"/>
</dbReference>
<comment type="caution">
    <text evidence="4">The sequence shown here is derived from an EMBL/GenBank/DDBJ whole genome shotgun (WGS) entry which is preliminary data.</text>
</comment>
<evidence type="ECO:0000259" key="3">
    <source>
        <dbReference type="Pfam" id="PF01658"/>
    </source>
</evidence>
<gene>
    <name evidence="4" type="ORF">F4692_002007</name>
</gene>
<proteinExistence type="inferred from homology"/>
<dbReference type="GO" id="GO:0006021">
    <property type="term" value="P:inositol biosynthetic process"/>
    <property type="evidence" value="ECO:0007669"/>
    <property type="project" value="InterPro"/>
</dbReference>
<evidence type="ECO:0000256" key="2">
    <source>
        <dbReference type="SAM" id="MobiDB-lite"/>
    </source>
</evidence>
<sequence>MAPPSLHDSPDHPGSASPSDVSGGTLGIWFVGARGSLATTATIGLHALAARLTDETGCVTAHPDLDARGLAAWSDIVVGGHDVDTTPLAKQAERLVAGGVVPGVLVHQVGADLEATEARLRSGVRTGDSPDQRADVERLAADVREFAAAVDRVVVIDVSSTEPPHDAGEDAATWAALEAAWDAGRAPLSPSSTYACAALLAGAPYVAFTPSPGIDVPALRELADERGLPYAGSDGKTGETLVKSALAPMFATRALAVRSWTSINLLGGGDGSTLSDPAARSSKTGTKRSGLESILGHEVPGPMHIDYVEDLGDWKTAWDHVRFDGFLGTRMTMQFTWEGCDSALAAPLVLDLARLTARAVAAGERGPLGALGFFFKSPIGSAEHRLATQWDDLVAWSHACAERVSS</sequence>
<evidence type="ECO:0000313" key="4">
    <source>
        <dbReference type="EMBL" id="NYE36874.1"/>
    </source>
</evidence>
<dbReference type="InterPro" id="IPR002587">
    <property type="entry name" value="Myo-inos-1-P_Synthase"/>
</dbReference>
<keyword evidence="4" id="KW-0413">Isomerase</keyword>
<dbReference type="Gene3D" id="3.30.360.10">
    <property type="entry name" value="Dihydrodipicolinate Reductase, domain 2"/>
    <property type="match status" value="1"/>
</dbReference>
<dbReference type="EC" id="5.5.1.4" evidence="4"/>
<dbReference type="SUPFAM" id="SSF51735">
    <property type="entry name" value="NAD(P)-binding Rossmann-fold domains"/>
    <property type="match status" value="1"/>
</dbReference>
<feature type="domain" description="Myo-inositol-1-phosphate synthase GAPDH-like" evidence="3">
    <location>
        <begin position="238"/>
        <end position="342"/>
    </location>
</feature>
<dbReference type="AlphaFoldDB" id="A0A7Y9H2P6"/>
<dbReference type="SUPFAM" id="SSF55347">
    <property type="entry name" value="Glyceraldehyde-3-phosphate dehydrogenase-like, C-terminal domain"/>
    <property type="match status" value="1"/>
</dbReference>
<dbReference type="Gene3D" id="3.40.50.720">
    <property type="entry name" value="NAD(P)-binding Rossmann-like Domain"/>
    <property type="match status" value="1"/>
</dbReference>
<dbReference type="PANTHER" id="PTHR11510">
    <property type="entry name" value="MYO-INOSITOL-1 PHOSPHATE SYNTHASE"/>
    <property type="match status" value="1"/>
</dbReference>
<evidence type="ECO:0000313" key="5">
    <source>
        <dbReference type="Proteomes" id="UP000549911"/>
    </source>
</evidence>
<reference evidence="4 5" key="1">
    <citation type="submission" date="2020-07" db="EMBL/GenBank/DDBJ databases">
        <authorList>
            <person name="Partida-Martinez L."/>
            <person name="Huntemann M."/>
            <person name="Clum A."/>
            <person name="Wang J."/>
            <person name="Palaniappan K."/>
            <person name="Ritter S."/>
            <person name="Chen I.-M."/>
            <person name="Stamatis D."/>
            <person name="Reddy T."/>
            <person name="O'Malley R."/>
            <person name="Daum C."/>
            <person name="Shapiro N."/>
            <person name="Ivanova N."/>
            <person name="Kyrpides N."/>
            <person name="Woyke T."/>
        </authorList>
    </citation>
    <scope>NUCLEOTIDE SEQUENCE [LARGE SCALE GENOMIC DNA]</scope>
    <source>
        <strain evidence="4 5">AT2.17</strain>
    </source>
</reference>
<keyword evidence="5" id="KW-1185">Reference proteome</keyword>
<dbReference type="InterPro" id="IPR013021">
    <property type="entry name" value="Myo-inos-1-P_Synthase_GAPDH"/>
</dbReference>
<evidence type="ECO:0000256" key="1">
    <source>
        <dbReference type="ARBA" id="ARBA00010813"/>
    </source>
</evidence>
<dbReference type="InterPro" id="IPR036291">
    <property type="entry name" value="NAD(P)-bd_dom_sf"/>
</dbReference>
<accession>A0A7Y9H2P6</accession>
<protein>
    <submittedName>
        <fullName evidence="4">Myo-inositol-1-phosphate synthase</fullName>
        <ecNumber evidence="4">5.5.1.4</ecNumber>
    </submittedName>
</protein>
<dbReference type="Proteomes" id="UP000549911">
    <property type="component" value="Unassembled WGS sequence"/>
</dbReference>
<reference evidence="4 5" key="2">
    <citation type="submission" date="2020-08" db="EMBL/GenBank/DDBJ databases">
        <title>The Agave Microbiome: Exploring the role of microbial communities in plant adaptations to desert environments.</title>
        <authorList>
            <person name="Partida-Martinez L.P."/>
        </authorList>
    </citation>
    <scope>NUCLEOTIDE SEQUENCE [LARGE SCALE GENOMIC DNA]</scope>
    <source>
        <strain evidence="4 5">AT2.17</strain>
    </source>
</reference>
<dbReference type="Pfam" id="PF07994">
    <property type="entry name" value="NAD_binding_5"/>
    <property type="match status" value="1"/>
</dbReference>
<feature type="region of interest" description="Disordered" evidence="2">
    <location>
        <begin position="1"/>
        <end position="20"/>
    </location>
</feature>
<dbReference type="RefSeq" id="WP_179619497.1">
    <property type="nucleotide sequence ID" value="NZ_JACCBW010000002.1"/>
</dbReference>
<dbReference type="PIRSF" id="PIRSF015578">
    <property type="entry name" value="Myoinos-ppht_syn"/>
    <property type="match status" value="1"/>
</dbReference>
<organism evidence="4 5">
    <name type="scientific">Nocardioides cavernae</name>
    <dbReference type="NCBI Taxonomy" id="1921566"/>
    <lineage>
        <taxon>Bacteria</taxon>
        <taxon>Bacillati</taxon>
        <taxon>Actinomycetota</taxon>
        <taxon>Actinomycetes</taxon>
        <taxon>Propionibacteriales</taxon>
        <taxon>Nocardioidaceae</taxon>
        <taxon>Nocardioides</taxon>
    </lineage>
</organism>